<keyword evidence="6" id="KW-1185">Reference proteome</keyword>
<sequence length="1112" mass="126926">MNDLFVNVWEEKVTIPTYAIGKPDKNPMFFEKRVYQGSSGKVYPNPVIEKIYDEKEDKEYTGLYLENKYLKVLILPELGGRIQMAYDKIKQRHFIYYNQVIKPALVGLTGPWISGGIEFNWPQHHRPSTFEPVDYKIEENADGSKTVLVNEVERMFHTKGMAGFTLHPDKAYIEIKAKLYNRSALPQTFLWWANPAVKVNDDYQSVFPPDVNAVFDHGKRDVSTFPIATGTYYKVDYSPGTDISRYKNIPVPTSYMAINSNYDFVGGYEHDSQAGLLHVANHHVSPGKKQWTWGHSDFGLAWDRNLTDEDGPYIELMTGMFTDNQPDFTWLMPHEEKHFTQYFMPYRELGVIKNATKDILLALDYTDGKLLLKVYVTGEQNNLNIKLQHDGKVLLSEKVCIVPEQVFEREIAIKNIDENLLLLTVHSEAGKELIKYDAASNKLNNIPEAAKPALLPADTENNEQLFLTAQHLEQYRHATYSPVPYYEEAIRRDPKDIRNNNALGLWYLRRGQFAKSEPYFRRAVETITQRNPNPYDSECYYNLGLTLKFLGKKDEAYKAFYKATWSNAWKDSGYFSVAQIDLENGDYELALDHALSSLDRNANNSKAYVLRSAAFRKLNRNEEAIEVATSAVKRDPFNLGALFEMDLAYKALGQNEKAASSFEQLATLSRGYYQNYIEYALDYANAGLYDEASSLLNNAVTGNTTSPMVYYYLGYFACQLGNNEHAAQYFKLASAADSYLCFPDRLEDISVLKLAAALIPTDAKAPYYLGNLFYDKLQYDDAIAAWETSVQLDDQFPTVFRNLGIAYYNKRNDPAKALTCFEKAFELDKTDARVLMELDQLYKKLNYTADARLHFIEANLETAKLRDDVYLERATLYNFLGEHETAFAQVMERTFHPWEGGEGKASGQYVGALVELAKQNINDGKYQEAIDKLTQAQTYPHNLGEGKLFGTQENDIFYWLGKAYDGLQETEKAALYFDKASTGLEDPTAAVFYNDQQPDKIFYQGLAKKCLGDSTSAERIFKKLLKYGIEHMDDNVKIDYFAVSLPNLLIFEDDLKARNQVHCHFLQGLGYLGLHDVERAQKAFAEVLKLDAGHFGARIHQNMINQITEVAG</sequence>
<dbReference type="SUPFAM" id="SSF48452">
    <property type="entry name" value="TPR-like"/>
    <property type="match status" value="3"/>
</dbReference>
<dbReference type="InterPro" id="IPR019734">
    <property type="entry name" value="TPR_rpt"/>
</dbReference>
<organism evidence="5 6">
    <name type="scientific">Mucilaginibacter celer</name>
    <dbReference type="NCBI Taxonomy" id="2305508"/>
    <lineage>
        <taxon>Bacteria</taxon>
        <taxon>Pseudomonadati</taxon>
        <taxon>Bacteroidota</taxon>
        <taxon>Sphingobacteriia</taxon>
        <taxon>Sphingobacteriales</taxon>
        <taxon>Sphingobacteriaceae</taxon>
        <taxon>Mucilaginibacter</taxon>
    </lineage>
</organism>
<dbReference type="PROSITE" id="PS50005">
    <property type="entry name" value="TPR"/>
    <property type="match status" value="2"/>
</dbReference>
<dbReference type="InterPro" id="IPR033396">
    <property type="entry name" value="DUF5107"/>
</dbReference>
<dbReference type="Pfam" id="PF13424">
    <property type="entry name" value="TPR_12"/>
    <property type="match status" value="1"/>
</dbReference>
<dbReference type="RefSeq" id="WP_119407634.1">
    <property type="nucleotide sequence ID" value="NZ_CP032869.1"/>
</dbReference>
<protein>
    <submittedName>
        <fullName evidence="5">DUF5107 domain-containing protein</fullName>
    </submittedName>
</protein>
<evidence type="ECO:0000259" key="4">
    <source>
        <dbReference type="Pfam" id="PF17128"/>
    </source>
</evidence>
<keyword evidence="1" id="KW-0677">Repeat</keyword>
<feature type="repeat" description="TPR" evidence="3">
    <location>
        <begin position="763"/>
        <end position="796"/>
    </location>
</feature>
<evidence type="ECO:0000256" key="3">
    <source>
        <dbReference type="PROSITE-ProRule" id="PRU00339"/>
    </source>
</evidence>
<dbReference type="Proteomes" id="UP000270046">
    <property type="component" value="Chromosome"/>
</dbReference>
<dbReference type="OrthoDB" id="174931at2"/>
<feature type="repeat" description="TPR" evidence="3">
    <location>
        <begin position="605"/>
        <end position="638"/>
    </location>
</feature>
<evidence type="ECO:0000313" key="5">
    <source>
        <dbReference type="EMBL" id="AYL93912.1"/>
    </source>
</evidence>
<dbReference type="Pfam" id="PF17128">
    <property type="entry name" value="DUF5107"/>
    <property type="match status" value="1"/>
</dbReference>
<dbReference type="AlphaFoldDB" id="A0A494VSK0"/>
<proteinExistence type="predicted"/>
<evidence type="ECO:0000256" key="2">
    <source>
        <dbReference type="ARBA" id="ARBA00022803"/>
    </source>
</evidence>
<dbReference type="InterPro" id="IPR011990">
    <property type="entry name" value="TPR-like_helical_dom_sf"/>
</dbReference>
<dbReference type="InterPro" id="IPR050498">
    <property type="entry name" value="Ycf3"/>
</dbReference>
<dbReference type="PANTHER" id="PTHR44858:SF1">
    <property type="entry name" value="UDP-N-ACETYLGLUCOSAMINE--PEPTIDE N-ACETYLGLUCOSAMINYLTRANSFERASE SPINDLY-RELATED"/>
    <property type="match status" value="1"/>
</dbReference>
<dbReference type="SMART" id="SM00028">
    <property type="entry name" value="TPR"/>
    <property type="match status" value="11"/>
</dbReference>
<dbReference type="Pfam" id="PF13432">
    <property type="entry name" value="TPR_16"/>
    <property type="match status" value="1"/>
</dbReference>
<dbReference type="Pfam" id="PF13414">
    <property type="entry name" value="TPR_11"/>
    <property type="match status" value="1"/>
</dbReference>
<evidence type="ECO:0000313" key="6">
    <source>
        <dbReference type="Proteomes" id="UP000270046"/>
    </source>
</evidence>
<keyword evidence="2 3" id="KW-0802">TPR repeat</keyword>
<gene>
    <name evidence="5" type="ORF">HYN43_000765</name>
</gene>
<dbReference type="Gene3D" id="1.25.40.10">
    <property type="entry name" value="Tetratricopeptide repeat domain"/>
    <property type="match status" value="5"/>
</dbReference>
<reference evidence="5 6" key="1">
    <citation type="submission" date="2018-10" db="EMBL/GenBank/DDBJ databases">
        <title>Genome sequencing of Mucilaginibacter sp. HYN0043.</title>
        <authorList>
            <person name="Kim M."/>
            <person name="Yi H."/>
        </authorList>
    </citation>
    <scope>NUCLEOTIDE SEQUENCE [LARGE SCALE GENOMIC DNA]</scope>
    <source>
        <strain evidence="5 6">HYN0043</strain>
    </source>
</reference>
<dbReference type="PANTHER" id="PTHR44858">
    <property type="entry name" value="TETRATRICOPEPTIDE REPEAT PROTEIN 6"/>
    <property type="match status" value="1"/>
</dbReference>
<dbReference type="KEGG" id="muh:HYN43_000765"/>
<name>A0A494VSK0_9SPHI</name>
<accession>A0A494VSK0</accession>
<dbReference type="EMBL" id="CP032869">
    <property type="protein sequence ID" value="AYL93912.1"/>
    <property type="molecule type" value="Genomic_DNA"/>
</dbReference>
<feature type="domain" description="DUF5107" evidence="4">
    <location>
        <begin position="41"/>
        <end position="330"/>
    </location>
</feature>
<evidence type="ECO:0000256" key="1">
    <source>
        <dbReference type="ARBA" id="ARBA00022737"/>
    </source>
</evidence>
<dbReference type="SUPFAM" id="SSF81901">
    <property type="entry name" value="HCP-like"/>
    <property type="match status" value="1"/>
</dbReference>